<dbReference type="RefSeq" id="XP_040611068.1">
    <property type="nucleotide sequence ID" value="XM_040755134.1"/>
</dbReference>
<proteinExistence type="predicted"/>
<protein>
    <submittedName>
        <fullName evidence="2 3">Uncharacterized protein C12orf42 homolog isoform X1</fullName>
    </submittedName>
</protein>
<dbReference type="InterPro" id="IPR029288">
    <property type="entry name" value="DUF4607"/>
</dbReference>
<evidence type="ECO:0000313" key="3">
    <source>
        <dbReference type="RefSeq" id="XP_040611068.1"/>
    </source>
</evidence>
<dbReference type="Pfam" id="PF15380">
    <property type="entry name" value="DUF4607"/>
    <property type="match status" value="1"/>
</dbReference>
<reference evidence="2 3" key="1">
    <citation type="submission" date="2025-05" db="UniProtKB">
        <authorList>
            <consortium name="RefSeq"/>
        </authorList>
    </citation>
    <scope>IDENTIFICATION</scope>
    <source>
        <tissue evidence="2 3">Liver</tissue>
    </source>
</reference>
<name>A0ABM2YBI9_MESAU</name>
<sequence>MQKSFCYIPIVSSMTLWERGASHTSPGPHRDKRALPCSRFATHMKKFSASHKTDKLHFLPFPGFVEGTHSPMTDKRLLYTHQYIIPNSPASTISFEEEIYGEASPFLSPSGEMDEDVVFFTVKEGMQKQPRGPPKQAWTSPFLERQAANKLLKRSHSVNTISLEASGRHIPLQNHPLGNSKGDSGPVLRPFTAIGLCGSISQNSSSPQISCKTSSESVQHEKVAASRSSTSSMTNTDFLNICGNALGRGSVAITPEMIPKHPHPPTERRSKAASAFHVPAVKEPLPLLVGCPTHFFSKKLMKVCSSADPRPPRRFHTACSQTLSKPVVNAHLH</sequence>
<evidence type="ECO:0000313" key="2">
    <source>
        <dbReference type="RefSeq" id="XP_040611067.1"/>
    </source>
</evidence>
<organism evidence="1 3">
    <name type="scientific">Mesocricetus auratus</name>
    <name type="common">Golden hamster</name>
    <dbReference type="NCBI Taxonomy" id="10036"/>
    <lineage>
        <taxon>Eukaryota</taxon>
        <taxon>Metazoa</taxon>
        <taxon>Chordata</taxon>
        <taxon>Craniata</taxon>
        <taxon>Vertebrata</taxon>
        <taxon>Euteleostomi</taxon>
        <taxon>Mammalia</taxon>
        <taxon>Eutheria</taxon>
        <taxon>Euarchontoglires</taxon>
        <taxon>Glires</taxon>
        <taxon>Rodentia</taxon>
        <taxon>Myomorpha</taxon>
        <taxon>Muroidea</taxon>
        <taxon>Cricetidae</taxon>
        <taxon>Cricetinae</taxon>
        <taxon>Mesocricetus</taxon>
    </lineage>
</organism>
<dbReference type="PANTHER" id="PTHR40708:SF1">
    <property type="entry name" value="RIKEN CDNA 1700113H08 GENE"/>
    <property type="match status" value="1"/>
</dbReference>
<dbReference type="RefSeq" id="XP_040611067.1">
    <property type="nucleotide sequence ID" value="XM_040755133.1"/>
</dbReference>
<dbReference type="PANTHER" id="PTHR40708">
    <property type="entry name" value="RIKEN CDNA 1700113H08 GENE"/>
    <property type="match status" value="1"/>
</dbReference>
<keyword evidence="1" id="KW-1185">Reference proteome</keyword>
<dbReference type="Proteomes" id="UP000886700">
    <property type="component" value="Unplaced"/>
</dbReference>
<evidence type="ECO:0000313" key="1">
    <source>
        <dbReference type="Proteomes" id="UP000886700"/>
    </source>
</evidence>
<dbReference type="GeneID" id="101844634"/>
<gene>
    <name evidence="2 3" type="primary">CUNH12orf42</name>
</gene>
<accession>A0ABM2YBI9</accession>